<dbReference type="SUPFAM" id="SSF56059">
    <property type="entry name" value="Glutathione synthetase ATP-binding domain-like"/>
    <property type="match status" value="1"/>
</dbReference>
<protein>
    <submittedName>
        <fullName evidence="10">Tubulin monoglycylase TTLL3</fullName>
    </submittedName>
</protein>
<comment type="subcellular location">
    <subcellularLocation>
        <location evidence="1">Cytoplasm</location>
        <location evidence="1">Cytoskeleton</location>
    </subcellularLocation>
</comment>
<evidence type="ECO:0000256" key="2">
    <source>
        <dbReference type="ARBA" id="ARBA00022490"/>
    </source>
</evidence>
<dbReference type="EMBL" id="SKCS01000090">
    <property type="protein sequence ID" value="TNN17497.1"/>
    <property type="molecule type" value="Genomic_DNA"/>
</dbReference>
<keyword evidence="3" id="KW-0436">Ligase</keyword>
<dbReference type="AlphaFoldDB" id="A0A4Z2DM74"/>
<keyword evidence="6" id="KW-0206">Cytoskeleton</keyword>
<dbReference type="GO" id="GO:0015630">
    <property type="term" value="C:microtubule cytoskeleton"/>
    <property type="evidence" value="ECO:0007669"/>
    <property type="project" value="TreeGrafter"/>
</dbReference>
<evidence type="ECO:0000259" key="9">
    <source>
        <dbReference type="PROSITE" id="PS50975"/>
    </source>
</evidence>
<dbReference type="GO" id="GO:0005930">
    <property type="term" value="C:axoneme"/>
    <property type="evidence" value="ECO:0007669"/>
    <property type="project" value="TreeGrafter"/>
</dbReference>
<dbReference type="GO" id="GO:0060271">
    <property type="term" value="P:cilium assembly"/>
    <property type="evidence" value="ECO:0007669"/>
    <property type="project" value="TreeGrafter"/>
</dbReference>
<feature type="non-terminal residue" evidence="10">
    <location>
        <position position="1112"/>
    </location>
</feature>
<name>A0A4Z2DM74_SCHJA</name>
<keyword evidence="11" id="KW-1185">Reference proteome</keyword>
<accession>A0A4Z2DM74</accession>
<dbReference type="InterPro" id="IPR051437">
    <property type="entry name" value="TTLL_monoglycylase"/>
</dbReference>
<organism evidence="10 11">
    <name type="scientific">Schistosoma japonicum</name>
    <name type="common">Blood fluke</name>
    <dbReference type="NCBI Taxonomy" id="6182"/>
    <lineage>
        <taxon>Eukaryota</taxon>
        <taxon>Metazoa</taxon>
        <taxon>Spiralia</taxon>
        <taxon>Lophotrochozoa</taxon>
        <taxon>Platyhelminthes</taxon>
        <taxon>Trematoda</taxon>
        <taxon>Digenea</taxon>
        <taxon>Strigeidida</taxon>
        <taxon>Schistosomatoidea</taxon>
        <taxon>Schistosomatidae</taxon>
        <taxon>Schistosoma</taxon>
    </lineage>
</organism>
<dbReference type="GO" id="GO:0003341">
    <property type="term" value="P:cilium movement"/>
    <property type="evidence" value="ECO:0007669"/>
    <property type="project" value="TreeGrafter"/>
</dbReference>
<dbReference type="Pfam" id="PF03133">
    <property type="entry name" value="TTL"/>
    <property type="match status" value="1"/>
</dbReference>
<comment type="caution">
    <text evidence="10">The sequence shown here is derived from an EMBL/GenBank/DDBJ whole genome shotgun (WGS) entry which is preliminary data.</text>
</comment>
<evidence type="ECO:0000313" key="10">
    <source>
        <dbReference type="EMBL" id="TNN17497.1"/>
    </source>
</evidence>
<evidence type="ECO:0000256" key="3">
    <source>
        <dbReference type="ARBA" id="ARBA00022598"/>
    </source>
</evidence>
<keyword evidence="4 7" id="KW-0547">Nucleotide-binding</keyword>
<evidence type="ECO:0000256" key="6">
    <source>
        <dbReference type="ARBA" id="ARBA00023212"/>
    </source>
</evidence>
<dbReference type="FunFam" id="3.30.470.20:FF:000032">
    <property type="entry name" value="tubulin monoglycylase TTLL3 isoform X2"/>
    <property type="match status" value="1"/>
</dbReference>
<dbReference type="GO" id="GO:0005524">
    <property type="term" value="F:ATP binding"/>
    <property type="evidence" value="ECO:0007669"/>
    <property type="project" value="UniProtKB-UniRule"/>
</dbReference>
<dbReference type="InterPro" id="IPR004344">
    <property type="entry name" value="TTL/TTLL_fam"/>
</dbReference>
<dbReference type="OrthoDB" id="202825at2759"/>
<evidence type="ECO:0000256" key="7">
    <source>
        <dbReference type="PROSITE-ProRule" id="PRU00409"/>
    </source>
</evidence>
<feature type="region of interest" description="Disordered" evidence="8">
    <location>
        <begin position="281"/>
        <end position="306"/>
    </location>
</feature>
<evidence type="ECO:0000256" key="5">
    <source>
        <dbReference type="ARBA" id="ARBA00022840"/>
    </source>
</evidence>
<dbReference type="Gene3D" id="3.30.470.20">
    <property type="entry name" value="ATP-grasp fold, B domain"/>
    <property type="match status" value="1"/>
</dbReference>
<proteinExistence type="predicted"/>
<feature type="domain" description="ATP-grasp" evidence="9">
    <location>
        <begin position="762"/>
        <end position="811"/>
    </location>
</feature>
<keyword evidence="5 7" id="KW-0067">ATP-binding</keyword>
<dbReference type="PROSITE" id="PS51221">
    <property type="entry name" value="TTL"/>
    <property type="match status" value="1"/>
</dbReference>
<evidence type="ECO:0000256" key="8">
    <source>
        <dbReference type="SAM" id="MobiDB-lite"/>
    </source>
</evidence>
<dbReference type="STRING" id="6182.A0A4Z2DM74"/>
<reference evidence="10 11" key="1">
    <citation type="submission" date="2019-03" db="EMBL/GenBank/DDBJ databases">
        <title>An improved genome assembly of the fluke Schistosoma japonicum.</title>
        <authorList>
            <person name="Hu W."/>
            <person name="Luo F."/>
            <person name="Yin M."/>
            <person name="Mo X."/>
            <person name="Sun C."/>
            <person name="Wu Q."/>
            <person name="Zhu B."/>
            <person name="Xiang M."/>
            <person name="Wang J."/>
            <person name="Wang Y."/>
            <person name="Zhang T."/>
            <person name="Xu B."/>
            <person name="Zheng H."/>
            <person name="Feng Z."/>
        </authorList>
    </citation>
    <scope>NUCLEOTIDE SEQUENCE [LARGE SCALE GENOMIC DNA]</scope>
    <source>
        <strain evidence="10">HuSjv2</strain>
        <tissue evidence="10">Worms</tissue>
    </source>
</reference>
<dbReference type="InterPro" id="IPR011761">
    <property type="entry name" value="ATP-grasp"/>
</dbReference>
<keyword evidence="2" id="KW-0963">Cytoplasm</keyword>
<evidence type="ECO:0000256" key="4">
    <source>
        <dbReference type="ARBA" id="ARBA00022741"/>
    </source>
</evidence>
<evidence type="ECO:0000256" key="1">
    <source>
        <dbReference type="ARBA" id="ARBA00004245"/>
    </source>
</evidence>
<gene>
    <name evidence="10" type="ORF">EWB00_010945</name>
</gene>
<feature type="compositionally biased region" description="Acidic residues" evidence="8">
    <location>
        <begin position="286"/>
        <end position="299"/>
    </location>
</feature>
<evidence type="ECO:0000313" key="11">
    <source>
        <dbReference type="Proteomes" id="UP000311919"/>
    </source>
</evidence>
<dbReference type="GO" id="GO:0046872">
    <property type="term" value="F:metal ion binding"/>
    <property type="evidence" value="ECO:0007669"/>
    <property type="project" value="InterPro"/>
</dbReference>
<dbReference type="Proteomes" id="UP000311919">
    <property type="component" value="Unassembled WGS sequence"/>
</dbReference>
<dbReference type="PANTHER" id="PTHR45870">
    <property type="entry name" value="TUBULIN MONOGLYCYLASE TTLL3"/>
    <property type="match status" value="1"/>
</dbReference>
<dbReference type="PANTHER" id="PTHR45870:SF2">
    <property type="entry name" value="TUBULIN MONOGLYCYLASE TTLL3"/>
    <property type="match status" value="1"/>
</dbReference>
<sequence>MRILFRKKQTPLVTNIHTGVNVIYEPYDVNRNENFENTEYCKAENINLTEKDNTLNPQSLVVNPNLSTQSLTVNSNEQHKLMNDIKIDNEINQDHSCSNESSSCENENLSDCPNDEPLLDTSNCPSLQKSKVPKSVSSEVVENIGKSISKKNGLIKEAPRSINSKLPSFSAINDHQNKLLPRIKTERYNKGIEFINAIEKRYHLLSTERLKAAKDDIDEAIRSRKIFSVLGPYNRIRKALRTRGWIEKFDVNIGSFGQFTQDLNKSVRSINNTKVAQNSLLNDSTTLEDSEDGDSDDDMTAAANEEKQRIQPWEEDNGYYGMLSRMVRSELPRFIWSLRKSQVDFNNLQKDQMINHHSGAPFTTKVGLCRQLRQIRWFADCNADYFFPRCFIISEDEDRQCFINDFRLTACISIVKMIANLIPDVKEPDPVVNQFNSKTICDRKNVNEIVENNNTNDSVFVETENFSLTDSTTDATLSLLDTKISYKKLWNINFAPNDLSENFQIPDEIIEFSIFQCQNFLKIKFHDDLDKSNKQPLPSEYPWDKFLSWYYRIIKMPQLLKTTKYFASDCQYLCKLLKKYCPQFDMDGVRNVWIVKPGAKSRGRGILCLDRLDDILKIVQGSVFLAEARYVVQKYIEKPLLIYKTKFDIRQWFLVTDWAPLTVWWYQDCYLRFCSQEFTLDDFSESIHLCNNCIQHKYKNGLRSSKLPDENMWTWEQFLSWLTEQGQPNLWTEKIQPSMKSAVLNALLSSQESIEPRKNCFGLYGADFILTADDYRLWLIEINSSPCMSPSTSVTALYTANVLEDTLKVVLDRKYNRNSDTGRFELLYRQPFHNPSNLYTGVELYVTGSKIHRPQLENTNILRCFNKATLELNGQSLSTSEVNRISTVVKDKQNTTPISQSQVNLQTQKQIQTSNLCHGYANTPEIVKGITCSLPLIKCAKFSTYNQYINNQSPECTSNNDTMKHLQSIKQTNRTTRSKSCKSESRLKMNNGLTVFKSMTNIEHLTETESTVPLIKYNNENIDHCDDNRLKSSHLECHKKAPTRKTNLLRNSSIATNAKDLSTVNLNQSTLHLMNKGKLIQYTTYETCNQHTNLHSSHINNKNKNLHSSLLL</sequence>
<dbReference type="GO" id="GO:0070736">
    <property type="term" value="F:protein-glycine ligase activity, initiating"/>
    <property type="evidence" value="ECO:0007669"/>
    <property type="project" value="TreeGrafter"/>
</dbReference>
<dbReference type="PROSITE" id="PS50975">
    <property type="entry name" value="ATP_GRASP"/>
    <property type="match status" value="1"/>
</dbReference>